<dbReference type="AlphaFoldDB" id="A0A067CX46"/>
<evidence type="ECO:0000313" key="3">
    <source>
        <dbReference type="Proteomes" id="UP000030745"/>
    </source>
</evidence>
<keyword evidence="3" id="KW-1185">Reference proteome</keyword>
<dbReference type="Proteomes" id="UP000030745">
    <property type="component" value="Unassembled WGS sequence"/>
</dbReference>
<name>A0A067CX46_SAPPC</name>
<reference evidence="2 3" key="1">
    <citation type="journal article" date="2013" name="PLoS Genet.">
        <title>Distinctive expansion of potential virulence genes in the genome of the oomycete fish pathogen Saprolegnia parasitica.</title>
        <authorList>
            <person name="Jiang R.H."/>
            <person name="de Bruijn I."/>
            <person name="Haas B.J."/>
            <person name="Belmonte R."/>
            <person name="Lobach L."/>
            <person name="Christie J."/>
            <person name="van den Ackerveken G."/>
            <person name="Bottin A."/>
            <person name="Bulone V."/>
            <person name="Diaz-Moreno S.M."/>
            <person name="Dumas B."/>
            <person name="Fan L."/>
            <person name="Gaulin E."/>
            <person name="Govers F."/>
            <person name="Grenville-Briggs L.J."/>
            <person name="Horner N.R."/>
            <person name="Levin J.Z."/>
            <person name="Mammella M."/>
            <person name="Meijer H.J."/>
            <person name="Morris P."/>
            <person name="Nusbaum C."/>
            <person name="Oome S."/>
            <person name="Phillips A.J."/>
            <person name="van Rooyen D."/>
            <person name="Rzeszutek E."/>
            <person name="Saraiva M."/>
            <person name="Secombes C.J."/>
            <person name="Seidl M.F."/>
            <person name="Snel B."/>
            <person name="Stassen J.H."/>
            <person name="Sykes S."/>
            <person name="Tripathy S."/>
            <person name="van den Berg H."/>
            <person name="Vega-Arreguin J.C."/>
            <person name="Wawra S."/>
            <person name="Young S.K."/>
            <person name="Zeng Q."/>
            <person name="Dieguez-Uribeondo J."/>
            <person name="Russ C."/>
            <person name="Tyler B.M."/>
            <person name="van West P."/>
        </authorList>
    </citation>
    <scope>NUCLEOTIDE SEQUENCE [LARGE SCALE GENOMIC DNA]</scope>
    <source>
        <strain evidence="2 3">CBS 223.65</strain>
    </source>
</reference>
<evidence type="ECO:0000313" key="2">
    <source>
        <dbReference type="EMBL" id="KDO31101.1"/>
    </source>
</evidence>
<gene>
    <name evidence="2" type="ORF">SPRG_04240</name>
</gene>
<dbReference type="OrthoDB" id="10420185at2759"/>
<dbReference type="GeneID" id="24126700"/>
<sequence>MAPFAGPILADWSDVAAWKRAFLDAAATRGLHKYYTVRDYADPVTISPARRIEIHAAAEIAVPPVPHDLSSAAFGDAVLARAHAIVAHVTDAMTAEAASLQARAIATAVVFLLSALSPDLRDELDDSKSPFLLWAEVHAKGFVLMDDCRLFGLLENVRFVDNDQLPDGLARVEEHIQRFVDVIFVPSHGLDARLVAAADRLKMALLCNACPPAMANIFEAWRADEPVWNYASMRRRLIEQCKSQHLGFATNDPPTSAVDALQAQVVDVPPATTAGTLEAQLAAVRLQRITTMTCPLRHKAEEEADRKSVGPMLPRMVRKPARAFEHKDEIAAPRMSARLQAGALRAAVPESGGHGSSTESESDEVSSFRDAAKTYEPEEIEFLCAALAHTKDSDHVIYERGRAQGLFVHRSWSSIQSKLCRMKTTASATQSA</sequence>
<feature type="region of interest" description="Disordered" evidence="1">
    <location>
        <begin position="346"/>
        <end position="370"/>
    </location>
</feature>
<accession>A0A067CX46</accession>
<protein>
    <submittedName>
        <fullName evidence="2">Uncharacterized protein</fullName>
    </submittedName>
</protein>
<dbReference type="VEuPathDB" id="FungiDB:SPRG_04240"/>
<organism evidence="2 3">
    <name type="scientific">Saprolegnia parasitica (strain CBS 223.65)</name>
    <dbReference type="NCBI Taxonomy" id="695850"/>
    <lineage>
        <taxon>Eukaryota</taxon>
        <taxon>Sar</taxon>
        <taxon>Stramenopiles</taxon>
        <taxon>Oomycota</taxon>
        <taxon>Saprolegniomycetes</taxon>
        <taxon>Saprolegniales</taxon>
        <taxon>Saprolegniaceae</taxon>
        <taxon>Saprolegnia</taxon>
    </lineage>
</organism>
<proteinExistence type="predicted"/>
<dbReference type="RefSeq" id="XP_012198230.1">
    <property type="nucleotide sequence ID" value="XM_012342840.1"/>
</dbReference>
<evidence type="ECO:0000256" key="1">
    <source>
        <dbReference type="SAM" id="MobiDB-lite"/>
    </source>
</evidence>
<dbReference type="KEGG" id="spar:SPRG_04240"/>
<dbReference type="EMBL" id="KK583199">
    <property type="protein sequence ID" value="KDO31101.1"/>
    <property type="molecule type" value="Genomic_DNA"/>
</dbReference>